<feature type="domain" description="NrS-1 polymerase-like helicase" evidence="1">
    <location>
        <begin position="125"/>
        <end position="231"/>
    </location>
</feature>
<dbReference type="RefSeq" id="WP_304437058.1">
    <property type="nucleotide sequence ID" value="NZ_JAUKUC010000001.1"/>
</dbReference>
<evidence type="ECO:0000313" key="2">
    <source>
        <dbReference type="EMBL" id="MDO1514351.1"/>
    </source>
</evidence>
<dbReference type="Gene3D" id="3.40.50.300">
    <property type="entry name" value="P-loop containing nucleotide triphosphate hydrolases"/>
    <property type="match status" value="1"/>
</dbReference>
<gene>
    <name evidence="2" type="ORF">Q2T41_16980</name>
</gene>
<reference evidence="2" key="2">
    <citation type="submission" date="2023-06" db="EMBL/GenBank/DDBJ databases">
        <authorList>
            <person name="Lucena T."/>
            <person name="Sun Q."/>
        </authorList>
    </citation>
    <scope>NUCLEOTIDE SEQUENCE</scope>
    <source>
        <strain evidence="2">CECT 8869</strain>
    </source>
</reference>
<protein>
    <submittedName>
        <fullName evidence="2">DUF5906 domain-containing protein</fullName>
    </submittedName>
</protein>
<dbReference type="InterPro" id="IPR027417">
    <property type="entry name" value="P-loop_NTPase"/>
</dbReference>
<dbReference type="EMBL" id="JAUKUC010000001">
    <property type="protein sequence ID" value="MDO1514351.1"/>
    <property type="molecule type" value="Genomic_DNA"/>
</dbReference>
<dbReference type="InterPro" id="IPR045455">
    <property type="entry name" value="NrS-1_pol-like_helicase"/>
</dbReference>
<organism evidence="2 3">
    <name type="scientific">Maribacter confluentis</name>
    <dbReference type="NCBI Taxonomy" id="1656093"/>
    <lineage>
        <taxon>Bacteria</taxon>
        <taxon>Pseudomonadati</taxon>
        <taxon>Bacteroidota</taxon>
        <taxon>Flavobacteriia</taxon>
        <taxon>Flavobacteriales</taxon>
        <taxon>Flavobacteriaceae</taxon>
        <taxon>Maribacter</taxon>
    </lineage>
</organism>
<name>A0ABT8RWG8_9FLAO</name>
<accession>A0ABT8RWG8</accession>
<evidence type="ECO:0000259" key="1">
    <source>
        <dbReference type="Pfam" id="PF19263"/>
    </source>
</evidence>
<dbReference type="Pfam" id="PF19263">
    <property type="entry name" value="DUF5906"/>
    <property type="match status" value="1"/>
</dbReference>
<evidence type="ECO:0000313" key="3">
    <source>
        <dbReference type="Proteomes" id="UP001168579"/>
    </source>
</evidence>
<reference evidence="2" key="1">
    <citation type="journal article" date="2014" name="Int. J. Syst. Evol. Microbiol.">
        <title>Complete genome of a new Firmicutes species belonging to the dominant human colonic microbiota ('Ruminococcus bicirculans') reveals two chromosomes and a selective capacity to utilize plant glucans.</title>
        <authorList>
            <consortium name="NISC Comparative Sequencing Program"/>
            <person name="Wegmann U."/>
            <person name="Louis P."/>
            <person name="Goesmann A."/>
            <person name="Henrissat B."/>
            <person name="Duncan S.H."/>
            <person name="Flint H.J."/>
        </authorList>
    </citation>
    <scope>NUCLEOTIDE SEQUENCE</scope>
    <source>
        <strain evidence="2">CECT 8869</strain>
    </source>
</reference>
<keyword evidence="3" id="KW-1185">Reference proteome</keyword>
<proteinExistence type="predicted"/>
<comment type="caution">
    <text evidence="2">The sequence shown here is derived from an EMBL/GenBank/DDBJ whole genome shotgun (WGS) entry which is preliminary data.</text>
</comment>
<dbReference type="Proteomes" id="UP001168579">
    <property type="component" value="Unassembled WGS sequence"/>
</dbReference>
<sequence>MSEQYMRIGTDYYKEAYLPLHSGDKTKVLLKWNKSEIITDYGKDHLDIIPKYDGFCLIPSHTNHKQVIDGFLNQYHAVDHEPLPGGLEVTTQFLKHFFGEQYELGMDYLTLLWQKPTQTLPILCLVSTERNTGKSTFLNWLKMVFQSNMTINNNEDFRSRFNADWAAKLIIAVDEVLLDKREDSERIKNLSTAKSYKSESKGKDRVEIPFYGKFILCSNNEENFIYVDNEEIRYWVRKVPTLPKNGDNPNMLVALKKELPHFIHLLTNRKISTKKITRMWFTKVQIHTAALDKLVKSNKTFIHKELEQILLDEFDMFDQDVLKYSNADLVRKLSDNNIRVSSSKVTEAIKIHMGLETTNSSYKKYHMSILPTTQKPFVETTQHKGRHYTFTRESMENNS</sequence>